<geneLocation type="plasmid" evidence="2">
    <name>pkf715a dna</name>
</geneLocation>
<sequence length="79" mass="9535">MLLAMLHRHLNHQRFTLAAIDDVISRGRWRDWAELRRAALSDRALLDKVERVCRPYVSDPYAQRHHFWMHYAEEHRTAA</sequence>
<dbReference type="AlphaFoldDB" id="A0A1L7NMM0"/>
<gene>
    <name evidence="1" type="ORF">KF715C_pA1820</name>
</gene>
<protein>
    <submittedName>
        <fullName evidence="1">Uncharacterized protein</fullName>
    </submittedName>
</protein>
<organism evidence="1 2">
    <name type="scientific">Pseudomonas putida</name>
    <name type="common">Arthrobacter siderocapsulatus</name>
    <dbReference type="NCBI Taxonomy" id="303"/>
    <lineage>
        <taxon>Bacteria</taxon>
        <taxon>Pseudomonadati</taxon>
        <taxon>Pseudomonadota</taxon>
        <taxon>Gammaproteobacteria</taxon>
        <taxon>Pseudomonadales</taxon>
        <taxon>Pseudomonadaceae</taxon>
        <taxon>Pseudomonas</taxon>
    </lineage>
</organism>
<dbReference type="Proteomes" id="UP000218731">
    <property type="component" value="Plasmid pKF715A"/>
</dbReference>
<reference evidence="1 2" key="1">
    <citation type="submission" date="2015-11" db="EMBL/GenBank/DDBJ databases">
        <title>Complete genome sequencing of a biphenyl-degrading bacterium, Pseudomonas putida KF715 (=NBRC110667).</title>
        <authorList>
            <person name="Suenaga H."/>
            <person name="Fujihara N."/>
            <person name="Watanabe T."/>
            <person name="Hirose J."/>
            <person name="Kimura N."/>
            <person name="Yamazoe A."/>
            <person name="Hosoyama A."/>
            <person name="Shimodaira J."/>
            <person name="Furukawa K."/>
        </authorList>
    </citation>
    <scope>NUCLEOTIDE SEQUENCE [LARGE SCALE GENOMIC DNA]</scope>
    <source>
        <strain evidence="1 2">KF715</strain>
        <plasmid evidence="2">Plasmid pkf715a dna</plasmid>
    </source>
</reference>
<name>A0A1L7NMM0_PSEPU</name>
<evidence type="ECO:0000313" key="2">
    <source>
        <dbReference type="Proteomes" id="UP000218731"/>
    </source>
</evidence>
<accession>A0A1L7NMM0</accession>
<keyword evidence="1" id="KW-0614">Plasmid</keyword>
<proteinExistence type="predicted"/>
<evidence type="ECO:0000313" key="1">
    <source>
        <dbReference type="EMBL" id="BAW26687.1"/>
    </source>
</evidence>
<dbReference type="EMBL" id="AP015030">
    <property type="protein sequence ID" value="BAW26687.1"/>
    <property type="molecule type" value="Genomic_DNA"/>
</dbReference>